<keyword evidence="5" id="KW-0159">Chromosome partition</keyword>
<evidence type="ECO:0000259" key="9">
    <source>
        <dbReference type="Pfam" id="PF03941"/>
    </source>
</evidence>
<dbReference type="Proteomes" id="UP000275385">
    <property type="component" value="Unassembled WGS sequence"/>
</dbReference>
<evidence type="ECO:0000313" key="11">
    <source>
        <dbReference type="Proteomes" id="UP000275385"/>
    </source>
</evidence>
<comment type="subcellular location">
    <subcellularLocation>
        <location evidence="2">Cytoplasm</location>
        <location evidence="2">Cytoskeleton</location>
        <location evidence="2">Spindle</location>
    </subcellularLocation>
    <subcellularLocation>
        <location evidence="1">Nucleus</location>
    </subcellularLocation>
</comment>
<evidence type="ECO:0000256" key="8">
    <source>
        <dbReference type="SAM" id="MobiDB-lite"/>
    </source>
</evidence>
<dbReference type="Pfam" id="PF03941">
    <property type="entry name" value="INCENP_ARK-bind"/>
    <property type="match status" value="1"/>
</dbReference>
<dbReference type="STRING" id="177199.A0A420YMA5"/>
<feature type="region of interest" description="Disordered" evidence="8">
    <location>
        <begin position="1170"/>
        <end position="1258"/>
    </location>
</feature>
<feature type="region of interest" description="Disordered" evidence="8">
    <location>
        <begin position="94"/>
        <end position="159"/>
    </location>
</feature>
<comment type="similarity">
    <text evidence="3">Belongs to the INCENP family.</text>
</comment>
<evidence type="ECO:0000256" key="6">
    <source>
        <dbReference type="ARBA" id="ARBA00023212"/>
    </source>
</evidence>
<feature type="compositionally biased region" description="Polar residues" evidence="8">
    <location>
        <begin position="1308"/>
        <end position="1318"/>
    </location>
</feature>
<dbReference type="GO" id="GO:0005634">
    <property type="term" value="C:nucleus"/>
    <property type="evidence" value="ECO:0007669"/>
    <property type="project" value="UniProtKB-SubCell"/>
</dbReference>
<reference evidence="10 11" key="1">
    <citation type="submission" date="2018-08" db="EMBL/GenBank/DDBJ databases">
        <title>Draft genome of the lignicolous fungus Coniochaeta pulveracea.</title>
        <authorList>
            <person name="Borstlap C.J."/>
            <person name="De Witt R.N."/>
            <person name="Botha A."/>
            <person name="Volschenk H."/>
        </authorList>
    </citation>
    <scope>NUCLEOTIDE SEQUENCE [LARGE SCALE GENOMIC DNA]</scope>
    <source>
        <strain evidence="10 11">CAB683</strain>
    </source>
</reference>
<keyword evidence="6" id="KW-0206">Cytoskeleton</keyword>
<feature type="region of interest" description="Disordered" evidence="8">
    <location>
        <begin position="1295"/>
        <end position="1319"/>
    </location>
</feature>
<feature type="compositionally biased region" description="Basic and acidic residues" evidence="8">
    <location>
        <begin position="530"/>
        <end position="543"/>
    </location>
</feature>
<evidence type="ECO:0000256" key="2">
    <source>
        <dbReference type="ARBA" id="ARBA00004186"/>
    </source>
</evidence>
<feature type="domain" description="Inner centromere protein ARK-binding" evidence="9">
    <location>
        <begin position="1232"/>
        <end position="1293"/>
    </location>
</feature>
<feature type="compositionally biased region" description="Acidic residues" evidence="8">
    <location>
        <begin position="1234"/>
        <end position="1243"/>
    </location>
</feature>
<evidence type="ECO:0000313" key="10">
    <source>
        <dbReference type="EMBL" id="RKU48935.1"/>
    </source>
</evidence>
<evidence type="ECO:0000256" key="3">
    <source>
        <dbReference type="ARBA" id="ARBA00010042"/>
    </source>
</evidence>
<gene>
    <name evidence="10" type="ORF">DL546_009222</name>
</gene>
<feature type="region of interest" description="Disordered" evidence="8">
    <location>
        <begin position="430"/>
        <end position="640"/>
    </location>
</feature>
<feature type="compositionally biased region" description="Basic and acidic residues" evidence="8">
    <location>
        <begin position="353"/>
        <end position="364"/>
    </location>
</feature>
<evidence type="ECO:0000256" key="4">
    <source>
        <dbReference type="ARBA" id="ARBA00022490"/>
    </source>
</evidence>
<feature type="compositionally biased region" description="Polar residues" evidence="8">
    <location>
        <begin position="430"/>
        <end position="448"/>
    </location>
</feature>
<sequence length="1351" mass="146982">MAMRGGPRVAVGSEAWIAEHRNHALEVARQEAEEFSFSARNELDWLNEHMAEIFSENQVPVAELFKTPGKLRGKTPRAVKKTNLDGVRAPLSNLFSATPKGAPNPFAIPTPNQQQKSKIKIADDKSTAPSPRRPSPAKQTSSTSQQEKAPAYVSAADSGYYGSQPQDMVAYDRIHVDSAPSPELGALDDVQTVDFAVSTVRTTALPAQASPTHVSIEQTFESAKEEQTRLITANVTAKELPPPPSPTKDEDRPIGGLQKSLDKTNTLAALDKSPMKTTTPFGSPAKRPASPVPVKEEPAPPAEGTDGTDDVRSPSDDSSPVRHPVRNTRSSFNLPSLPAREPLTSKKSIGPRDSSRTSHFDHARTSYYPRQTGGKSLGGNAVLAAQDEDEDEDEDVDAMDMDNTTDTAIRKEKVDAKVAIAAHNKTYTQRLQDQISKLGQQPQPSRPSKSLAHLLPAQPPVTAQQSQQSQPPQPQPAPAVKHTSPAKDKQSISAPGAFPEDDDDDWIEPPATQRKAAVTSPRPALPPKSHTADVMEGVSDKRTIGGAEFAFPRSRPVTSPTKPADVVLERVPGTPGHSKSASVPSLPNMAAAAAAYAEAASPKKPISVSDPSLHSVAEDEAAPQSPPKSPSRTLRDSPLKHVKDKLSSILGKSKGLLANSAALSAEAKTTLLLSSPSMTRLPGPSTESFRSLKPADDVLYPELPLQTTVSAPSAPPSPTRAPRRTRASIEREKREAKEKEKEEKERKKMEKQLEQARQKEAEKARVFSKEQEKIAEMEKRMAEVKEQQKASLLMEAVTPAAPPRSPPKPTRTSPRRTKPETEEQQPSALDARVANDDVDMVETSAVVPAPTQGPRSVAATPAAARGQGLKRPMKPTQVRQEPTVIRFKPGSTQQSQYHPSTRALASNLNETLGAPQQTQQASQRPPVTRPVPPSLKKKTSNSSFTSSVGPSGRPKALDLAAKKKEEEEQAAQRRRDLKQANERKRQEEKRQEEQRRAEAERVRRQQEEDERKQAERAKKQAMIEKAKRTPAPPPAARTQPNGPPEYGMADKGPSRPPSRLGSMIPQETSRPVNSMLQSKMGGSKRQLPQESGQSKEKRFKPSLDFDDDFDTADSQPRIKGPPVRPSGGFKKELPKPALNHGYAPASHSSVSVDLFKKTLTSQATVGAGHPLNTAQFSKGQIPGITPVAGPSSMQQHKTPARQPLTAGMKSAATSVAKSSPFGKQGDDISLPDINSDEEDDDDSYASHQNPNSHGLMADWANSPDLRRLLYEQERVDPFDVFGPPAPIVMEEIFAQPRKGQGPHRFRARTSSANWSGQDRLTEEECLRDNLARERMMREGKWSHDMVRDGLA</sequence>
<evidence type="ECO:0000256" key="7">
    <source>
        <dbReference type="ARBA" id="ARBA00023242"/>
    </source>
</evidence>
<comment type="caution">
    <text evidence="10">The sequence shown here is derived from an EMBL/GenBank/DDBJ whole genome shotgun (WGS) entry which is preliminary data.</text>
</comment>
<protein>
    <recommendedName>
        <fullName evidence="9">Inner centromere protein ARK-binding domain-containing protein</fullName>
    </recommendedName>
</protein>
<evidence type="ECO:0000256" key="1">
    <source>
        <dbReference type="ARBA" id="ARBA00004123"/>
    </source>
</evidence>
<feature type="compositionally biased region" description="Acidic residues" evidence="8">
    <location>
        <begin position="386"/>
        <end position="400"/>
    </location>
</feature>
<dbReference type="GO" id="GO:0005819">
    <property type="term" value="C:spindle"/>
    <property type="evidence" value="ECO:0007669"/>
    <property type="project" value="UniProtKB-SubCell"/>
</dbReference>
<keyword evidence="4" id="KW-0963">Cytoplasm</keyword>
<feature type="compositionally biased region" description="Basic and acidic residues" evidence="8">
    <location>
        <begin position="960"/>
        <end position="1027"/>
    </location>
</feature>
<feature type="compositionally biased region" description="Polar residues" evidence="8">
    <location>
        <begin position="890"/>
        <end position="925"/>
    </location>
</feature>
<feature type="compositionally biased region" description="Basic and acidic residues" evidence="8">
    <location>
        <begin position="1093"/>
        <end position="1103"/>
    </location>
</feature>
<evidence type="ECO:0000256" key="5">
    <source>
        <dbReference type="ARBA" id="ARBA00022829"/>
    </source>
</evidence>
<keyword evidence="7" id="KW-0539">Nucleus</keyword>
<proteinExistence type="inferred from homology"/>
<dbReference type="EMBL" id="QVQW01000003">
    <property type="protein sequence ID" value="RKU48935.1"/>
    <property type="molecule type" value="Genomic_DNA"/>
</dbReference>
<dbReference type="GO" id="GO:0007059">
    <property type="term" value="P:chromosome segregation"/>
    <property type="evidence" value="ECO:0007669"/>
    <property type="project" value="UniProtKB-KW"/>
</dbReference>
<feature type="region of interest" description="Disordered" evidence="8">
    <location>
        <begin position="670"/>
        <end position="1145"/>
    </location>
</feature>
<feature type="compositionally biased region" description="Pro residues" evidence="8">
    <location>
        <begin position="800"/>
        <end position="809"/>
    </location>
</feature>
<dbReference type="PANTHER" id="PTHR13142">
    <property type="entry name" value="INNER CENTROMERE PROTEIN"/>
    <property type="match status" value="1"/>
</dbReference>
<feature type="compositionally biased region" description="Basic and acidic residues" evidence="8">
    <location>
        <begin position="727"/>
        <end position="788"/>
    </location>
</feature>
<feature type="region of interest" description="Disordered" evidence="8">
    <location>
        <begin position="234"/>
        <end position="413"/>
    </location>
</feature>
<accession>A0A420YMA5</accession>
<dbReference type="PANTHER" id="PTHR13142:SF1">
    <property type="entry name" value="INNER CENTROMERE PROTEIN"/>
    <property type="match status" value="1"/>
</dbReference>
<feature type="compositionally biased region" description="Low complexity" evidence="8">
    <location>
        <begin position="460"/>
        <end position="470"/>
    </location>
</feature>
<feature type="compositionally biased region" description="Low complexity" evidence="8">
    <location>
        <begin position="590"/>
        <end position="600"/>
    </location>
</feature>
<dbReference type="OrthoDB" id="6123at2759"/>
<dbReference type="CDD" id="cd22249">
    <property type="entry name" value="UDM1_RNF168_RNF169-like"/>
    <property type="match status" value="1"/>
</dbReference>
<name>A0A420YMA5_9PEZI</name>
<dbReference type="InterPro" id="IPR005635">
    <property type="entry name" value="Inner_centromere_prot_ARK-bd"/>
</dbReference>
<keyword evidence="11" id="KW-1185">Reference proteome</keyword>
<organism evidence="10 11">
    <name type="scientific">Coniochaeta pulveracea</name>
    <dbReference type="NCBI Taxonomy" id="177199"/>
    <lineage>
        <taxon>Eukaryota</taxon>
        <taxon>Fungi</taxon>
        <taxon>Dikarya</taxon>
        <taxon>Ascomycota</taxon>
        <taxon>Pezizomycotina</taxon>
        <taxon>Sordariomycetes</taxon>
        <taxon>Sordariomycetidae</taxon>
        <taxon>Coniochaetales</taxon>
        <taxon>Coniochaetaceae</taxon>
        <taxon>Coniochaeta</taxon>
    </lineage>
</organism>
<feature type="compositionally biased region" description="Polar residues" evidence="8">
    <location>
        <begin position="1065"/>
        <end position="1077"/>
    </location>
</feature>
<feature type="compositionally biased region" description="Polar residues" evidence="8">
    <location>
        <begin position="138"/>
        <end position="147"/>
    </location>
</feature>